<protein>
    <submittedName>
        <fullName evidence="5">HTH CENPB-type domain-containing protein</fullName>
    </submittedName>
</protein>
<dbReference type="Pfam" id="PF04218">
    <property type="entry name" value="CENP-B_N"/>
    <property type="match status" value="1"/>
</dbReference>
<evidence type="ECO:0000256" key="1">
    <source>
        <dbReference type="ARBA" id="ARBA00023125"/>
    </source>
</evidence>
<feature type="region of interest" description="Disordered" evidence="3">
    <location>
        <begin position="159"/>
        <end position="217"/>
    </location>
</feature>
<dbReference type="GO" id="GO:0003677">
    <property type="term" value="F:DNA binding"/>
    <property type="evidence" value="ECO:0007669"/>
    <property type="project" value="UniProtKB-KW"/>
</dbReference>
<dbReference type="PANTHER" id="PTHR19303:SF70">
    <property type="entry name" value="HTH CENPB-TYPE DOMAIN-CONTAINING PROTEIN"/>
    <property type="match status" value="1"/>
</dbReference>
<evidence type="ECO:0000313" key="6">
    <source>
        <dbReference type="Proteomes" id="UP000620124"/>
    </source>
</evidence>
<dbReference type="SUPFAM" id="SSF46689">
    <property type="entry name" value="Homeodomain-like"/>
    <property type="match status" value="2"/>
</dbReference>
<feature type="region of interest" description="Disordered" evidence="3">
    <location>
        <begin position="363"/>
        <end position="395"/>
    </location>
</feature>
<keyword evidence="1" id="KW-0238">DNA-binding</keyword>
<feature type="domain" description="HTH CENPB-type" evidence="4">
    <location>
        <begin position="275"/>
        <end position="348"/>
    </location>
</feature>
<feature type="region of interest" description="Disordered" evidence="3">
    <location>
        <begin position="1"/>
        <end position="94"/>
    </location>
</feature>
<dbReference type="SMART" id="SM00674">
    <property type="entry name" value="CENPB"/>
    <property type="match status" value="1"/>
</dbReference>
<dbReference type="InterPro" id="IPR007889">
    <property type="entry name" value="HTH_Psq"/>
</dbReference>
<name>A0A8H6YQC7_9AGAR</name>
<dbReference type="Gene3D" id="1.10.10.60">
    <property type="entry name" value="Homeodomain-like"/>
    <property type="match status" value="2"/>
</dbReference>
<organism evidence="5 6">
    <name type="scientific">Mycena venus</name>
    <dbReference type="NCBI Taxonomy" id="2733690"/>
    <lineage>
        <taxon>Eukaryota</taxon>
        <taxon>Fungi</taxon>
        <taxon>Dikarya</taxon>
        <taxon>Basidiomycota</taxon>
        <taxon>Agaricomycotina</taxon>
        <taxon>Agaricomycetes</taxon>
        <taxon>Agaricomycetidae</taxon>
        <taxon>Agaricales</taxon>
        <taxon>Marasmiineae</taxon>
        <taxon>Mycenaceae</taxon>
        <taxon>Mycena</taxon>
    </lineage>
</organism>
<dbReference type="InterPro" id="IPR006600">
    <property type="entry name" value="HTH_CenpB_DNA-bd_dom"/>
</dbReference>
<dbReference type="OrthoDB" id="9909311at2759"/>
<dbReference type="PANTHER" id="PTHR19303">
    <property type="entry name" value="TRANSPOSON"/>
    <property type="match status" value="1"/>
</dbReference>
<dbReference type="InterPro" id="IPR009057">
    <property type="entry name" value="Homeodomain-like_sf"/>
</dbReference>
<feature type="compositionally biased region" description="Low complexity" evidence="3">
    <location>
        <begin position="74"/>
        <end position="83"/>
    </location>
</feature>
<dbReference type="Proteomes" id="UP000620124">
    <property type="component" value="Unassembled WGS sequence"/>
</dbReference>
<dbReference type="EMBL" id="JACAZI010000003">
    <property type="protein sequence ID" value="KAF7365310.1"/>
    <property type="molecule type" value="Genomic_DNA"/>
</dbReference>
<dbReference type="InterPro" id="IPR050863">
    <property type="entry name" value="CenT-Element_Derived"/>
</dbReference>
<evidence type="ECO:0000256" key="3">
    <source>
        <dbReference type="SAM" id="MobiDB-lite"/>
    </source>
</evidence>
<dbReference type="Pfam" id="PF03221">
    <property type="entry name" value="HTH_Tnp_Tc5"/>
    <property type="match status" value="1"/>
</dbReference>
<evidence type="ECO:0000256" key="2">
    <source>
        <dbReference type="ARBA" id="ARBA00023242"/>
    </source>
</evidence>
<reference evidence="5" key="1">
    <citation type="submission" date="2020-05" db="EMBL/GenBank/DDBJ databases">
        <title>Mycena genomes resolve the evolution of fungal bioluminescence.</title>
        <authorList>
            <person name="Tsai I.J."/>
        </authorList>
    </citation>
    <scope>NUCLEOTIDE SEQUENCE</scope>
    <source>
        <strain evidence="5">CCC161011</strain>
    </source>
</reference>
<evidence type="ECO:0000259" key="4">
    <source>
        <dbReference type="PROSITE" id="PS51253"/>
    </source>
</evidence>
<proteinExistence type="predicted"/>
<keyword evidence="2" id="KW-0539">Nucleus</keyword>
<feature type="compositionally biased region" description="Pro residues" evidence="3">
    <location>
        <begin position="107"/>
        <end position="116"/>
    </location>
</feature>
<sequence>MQQPVYEQPYPSPHSQSSWPNIYPVNDYPALDDSQVDGSIGPSRVLTRRQRAALEHAPGARRGHPEPYDNSLQVSSVSSSDSVYPANIPQRHPSMYMNSHVSVSRPQTPPNQPDYPPQQQHEALGLTLNLPPHVVQPYPLTPSSSSSPYSTYGFYSATHSRSNSISNTTNPRSASPALSTTSALTSVSSASGPNNSNPGSFALPPTPESLVSRAKQKKQRLFNVDRKQICLYHKENPNARQEDIARLYGVERSTISKILKNKTKWLNVPEDENLRIAKHRPSKFPEIEEDMVKWLLHCRDTNVVLSDSMIRGKAKEIARGLGIQEDRFKASSGWIENFKHRHGVRAGVWTGDGHNVRAARALGLGPPPDQRSEGLELQDAPGPRGLLSRGHVGDEDDMELELELDEPEEVRVRRIAATGSGDIIRPSWLNNPVPPTATATPAAAAAAAAAATTTTTLTTICPSTSPEAAPATATAAAPRYARHASVLRCTTAAVRRRVVRRDVATRGHACADVRCPTAVAIARDDPSYEPPPPREPEPVSHSHVVYAAPTHEVQYPTPPQPDAVSYEHPGPEPTSLAEAEAALGTVIRFFDTNAAAAGLIRADERNVLATIKCALFQAQGGTVTSVQGGGMMQYNHGHDSRSAYQQEAR</sequence>
<feature type="compositionally biased region" description="Low complexity" evidence="3">
    <location>
        <begin position="173"/>
        <end position="200"/>
    </location>
</feature>
<feature type="region of interest" description="Disordered" evidence="3">
    <location>
        <begin position="100"/>
        <end position="119"/>
    </location>
</feature>
<dbReference type="AlphaFoldDB" id="A0A8H6YQC7"/>
<dbReference type="GO" id="GO:0005634">
    <property type="term" value="C:nucleus"/>
    <property type="evidence" value="ECO:0007669"/>
    <property type="project" value="TreeGrafter"/>
</dbReference>
<feature type="compositionally biased region" description="Polar residues" evidence="3">
    <location>
        <begin position="159"/>
        <end position="172"/>
    </location>
</feature>
<keyword evidence="6" id="KW-1185">Reference proteome</keyword>
<gene>
    <name evidence="5" type="ORF">MVEN_00403000</name>
</gene>
<comment type="caution">
    <text evidence="5">The sequence shown here is derived from an EMBL/GenBank/DDBJ whole genome shotgun (WGS) entry which is preliminary data.</text>
</comment>
<evidence type="ECO:0000313" key="5">
    <source>
        <dbReference type="EMBL" id="KAF7365310.1"/>
    </source>
</evidence>
<accession>A0A8H6YQC7</accession>
<dbReference type="PROSITE" id="PS51253">
    <property type="entry name" value="HTH_CENPB"/>
    <property type="match status" value="1"/>
</dbReference>